<evidence type="ECO:0000313" key="7">
    <source>
        <dbReference type="Proteomes" id="UP000663855"/>
    </source>
</evidence>
<dbReference type="Proteomes" id="UP000663855">
    <property type="component" value="Unassembled WGS sequence"/>
</dbReference>
<dbReference type="InterPro" id="IPR036943">
    <property type="entry name" value="FN_type2_sf"/>
</dbReference>
<keyword evidence="2" id="KW-0677">Repeat</keyword>
<dbReference type="SUPFAM" id="SSF57440">
    <property type="entry name" value="Kringle-like"/>
    <property type="match status" value="1"/>
</dbReference>
<keyword evidence="1" id="KW-0732">Signal</keyword>
<organism evidence="6 7">
    <name type="scientific">Rotaria magnacalcarata</name>
    <dbReference type="NCBI Taxonomy" id="392030"/>
    <lineage>
        <taxon>Eukaryota</taxon>
        <taxon>Metazoa</taxon>
        <taxon>Spiralia</taxon>
        <taxon>Gnathifera</taxon>
        <taxon>Rotifera</taxon>
        <taxon>Eurotatoria</taxon>
        <taxon>Bdelloidea</taxon>
        <taxon>Philodinida</taxon>
        <taxon>Philodinidae</taxon>
        <taxon>Rotaria</taxon>
    </lineage>
</organism>
<dbReference type="InterPro" id="IPR013783">
    <property type="entry name" value="Ig-like_fold"/>
</dbReference>
<dbReference type="InterPro" id="IPR013806">
    <property type="entry name" value="Kringle-like"/>
</dbReference>
<dbReference type="InterPro" id="IPR000562">
    <property type="entry name" value="FN_type2_dom"/>
</dbReference>
<dbReference type="SUPFAM" id="SSF81296">
    <property type="entry name" value="E set domains"/>
    <property type="match status" value="6"/>
</dbReference>
<reference evidence="6" key="1">
    <citation type="submission" date="2021-02" db="EMBL/GenBank/DDBJ databases">
        <authorList>
            <person name="Nowell W R."/>
        </authorList>
    </citation>
    <scope>NUCLEOTIDE SEQUENCE</scope>
</reference>
<feature type="domain" description="Fibronectin type-II" evidence="4">
    <location>
        <begin position="785"/>
        <end position="826"/>
    </location>
</feature>
<gene>
    <name evidence="6" type="ORF">CJN711_LOCUS38412</name>
</gene>
<evidence type="ECO:0000259" key="4">
    <source>
        <dbReference type="SMART" id="SM00059"/>
    </source>
</evidence>
<dbReference type="PANTHER" id="PTHR46769">
    <property type="entry name" value="POLYCYSTIC KIDNEY AND HEPATIC DISEASE 1 (AUTOSOMAL RECESSIVE)-LIKE 1"/>
    <property type="match status" value="1"/>
</dbReference>
<evidence type="ECO:0008006" key="8">
    <source>
        <dbReference type="Google" id="ProtNLM"/>
    </source>
</evidence>
<dbReference type="InterPro" id="IPR014756">
    <property type="entry name" value="Ig_E-set"/>
</dbReference>
<accession>A0A816CFS0</accession>
<dbReference type="Pfam" id="PF01833">
    <property type="entry name" value="TIG"/>
    <property type="match status" value="6"/>
</dbReference>
<evidence type="ECO:0000256" key="2">
    <source>
        <dbReference type="ARBA" id="ARBA00022737"/>
    </source>
</evidence>
<protein>
    <recommendedName>
        <fullName evidence="8">Fibrocystin-L</fullName>
    </recommendedName>
</protein>
<feature type="domain" description="IPT/TIG" evidence="5">
    <location>
        <begin position="1202"/>
        <end position="1287"/>
    </location>
</feature>
<proteinExistence type="predicted"/>
<dbReference type="SMART" id="SM00059">
    <property type="entry name" value="FN2"/>
    <property type="match status" value="1"/>
</dbReference>
<evidence type="ECO:0000256" key="1">
    <source>
        <dbReference type="ARBA" id="ARBA00022729"/>
    </source>
</evidence>
<feature type="domain" description="IPT/TIG" evidence="5">
    <location>
        <begin position="245"/>
        <end position="321"/>
    </location>
</feature>
<dbReference type="InterPro" id="IPR002909">
    <property type="entry name" value="IPT_dom"/>
</dbReference>
<feature type="domain" description="IPT/TIG" evidence="5">
    <location>
        <begin position="1113"/>
        <end position="1198"/>
    </location>
</feature>
<dbReference type="EMBL" id="CAJNOV010018797">
    <property type="protein sequence ID" value="CAF1624175.1"/>
    <property type="molecule type" value="Genomic_DNA"/>
</dbReference>
<dbReference type="CDD" id="cd00102">
    <property type="entry name" value="IPT"/>
    <property type="match status" value="3"/>
</dbReference>
<name>A0A816CFS0_9BILA</name>
<dbReference type="CDD" id="cd00603">
    <property type="entry name" value="IPT_PCSR"/>
    <property type="match status" value="1"/>
</dbReference>
<evidence type="ECO:0000313" key="6">
    <source>
        <dbReference type="EMBL" id="CAF1624175.1"/>
    </source>
</evidence>
<comment type="caution">
    <text evidence="6">The sequence shown here is derived from an EMBL/GenBank/DDBJ whole genome shotgun (WGS) entry which is preliminary data.</text>
</comment>
<keyword evidence="3" id="KW-1015">Disulfide bond</keyword>
<dbReference type="Gene3D" id="2.60.40.10">
    <property type="entry name" value="Immunoglobulins"/>
    <property type="match status" value="6"/>
</dbReference>
<evidence type="ECO:0000256" key="3">
    <source>
        <dbReference type="ARBA" id="ARBA00023157"/>
    </source>
</evidence>
<dbReference type="InterPro" id="IPR052387">
    <property type="entry name" value="Fibrocystin"/>
</dbReference>
<dbReference type="InterPro" id="IPR008972">
    <property type="entry name" value="Cupredoxin"/>
</dbReference>
<sequence length="1475" mass="162000">MFSVVIDATTVSHATTIKGGSREQNTGSSEGGTLLWVYGTGFAQNAFSEVPSKNTSNSVKLTKGDNTYDCQMHIEKVTDTQLTCYTPALPPGQYIVRVYVEGNLIDLSQHTYPNSATFRSTQSNAPRITQILPQAGLPQRLIRLYGYFKSKCYLREFDGCSGSDVPVISRIYVGGQLCNLIDPDGGVYYSNLNSTQLTCRFESNEVGIFNVTMLVTNEYGRSSVDASLFRMSSTGQLYNFETYAVIANISSSNGSVEGGTILTINGNYFCASNRYPLIVNIDDQPCTILSSNLTTIQCQTSAMPANNRSYFHGGRGLHVYYQSGFIDLNNLGNSSPPLPGINATRMWIHEASFSSQFPSPTTVWLIGFLRVPITTKFIFRLETGSYAALYLSTDENPDNKIKIVSNLFPESSGILLQNDTNYYILCIGSNYGGAFSLNIKAAMRQYKSSTPSSSLGTHEIQQITVGANATSEYQRIVYMTNMSIDGVSEVQDVDAVFEMFQIGFEGVYTALLDGPPEATVVQDALNDLPTIFPLSVTVTLVHSAYRVTFPVEMGDVSLLTVISTAFERPQTAAEIVQGIASRSKIAFRLNGATTSYLDFEANAVTESTLRSEFMNLFNIRCPPSLNNRHATPSIVHVNEFEVSNSFNETFNIEDQAFCGRSALTSSRQCLVCENTFIADYFCFAYKITTGNLIFLNYLVQSDDNQPVFERISLNINSDSRWHYKCINLRDTLESYSLTYLSVTSFLIIQVQLDNSVPPMIMIDTVTLRTSLPTGYEEDSIILSTDQSSSGVCSFPFFYNNQNHSSCILDADAMPICGLTSNVTYYCQNSSIEGVRRLYPKYQLLYNSFSITFLMSNRTIDISFRYTSCMSPSLIEVLPSITGQVISIVNASKPVDGYYSIMFDGKVHFPIPAKITGSNLANLLQSFSDFGYVAVARTGECAQYTYRIEWLANDEQPLISIANSSEVRPINAPIIVSSIRRGNAINEFYNVPNDILRTYHTTPQVEVLVGGYSSWCAKENNNCEFLWSIDHTPTITSVVQNGALVTIFGTGFSNEFSANIITIGKNGSCNIVSANTTSIICTIVNAPSGPQILQLNIVEKGLASSNDIVIVNVPLLITSFDPTGGDVGGGYQLAIIGSGFSPNAFITIGESFCRNLTVFNFSSIQCTVPPTGSMTLIRVAVIVIDGFNIASASGQFTYNVTNTPIIYNISPTFVTMLGGLLNISGTGFGNDSISVFVATTSVRVLASSNNYILVNLSALPPGLYPVTVRTSMGFARPIFHIEYRFYVQEVSPQIGSVYGGTDVYVYGGGFANGTRIQLRDQSNRSFPCNIISIQSNQIHCQTTSNSLQVTVTSNGFHPTYGFGYAWYPTRETVRQGTIVTWYWSSLELSTPVYYKIQQVANAYSTEPIPYGFDSGSSTSVGSFSYQFDSLGTFYYWAPNIDQSTGYSMRGVIDVVALEPEIMTVETILNNFTGKIQ</sequence>
<dbReference type="Gene3D" id="2.10.10.10">
    <property type="entry name" value="Fibronectin, type II, collagen-binding"/>
    <property type="match status" value="1"/>
</dbReference>
<dbReference type="Pfam" id="PF00040">
    <property type="entry name" value="fn2"/>
    <property type="match status" value="1"/>
</dbReference>
<evidence type="ECO:0000259" key="5">
    <source>
        <dbReference type="SMART" id="SM00429"/>
    </source>
</evidence>
<dbReference type="SUPFAM" id="SSF49503">
    <property type="entry name" value="Cupredoxins"/>
    <property type="match status" value="1"/>
</dbReference>
<dbReference type="SMART" id="SM00429">
    <property type="entry name" value="IPT"/>
    <property type="match status" value="3"/>
</dbReference>
<dbReference type="PANTHER" id="PTHR46769:SF2">
    <property type="entry name" value="FIBROCYSTIN-L ISOFORM 2 PRECURSOR-RELATED"/>
    <property type="match status" value="1"/>
</dbReference>